<feature type="transmembrane region" description="Helical" evidence="5">
    <location>
        <begin position="175"/>
        <end position="193"/>
    </location>
</feature>
<dbReference type="CDD" id="cd14305">
    <property type="entry name" value="UBA_UBAC2"/>
    <property type="match status" value="1"/>
</dbReference>
<reference evidence="7" key="1">
    <citation type="submission" date="2025-05" db="UniProtKB">
        <authorList>
            <consortium name="RefSeq"/>
        </authorList>
    </citation>
    <scope>NUCLEOTIDE SEQUENCE [LARGE SCALE GENOMIC DNA]</scope>
</reference>
<evidence type="ECO:0000259" key="6">
    <source>
        <dbReference type="PROSITE" id="PS50030"/>
    </source>
</evidence>
<dbReference type="InterPro" id="IPR009060">
    <property type="entry name" value="UBA-like_sf"/>
</dbReference>
<evidence type="ECO:0000256" key="3">
    <source>
        <dbReference type="ARBA" id="ARBA00022989"/>
    </source>
</evidence>
<dbReference type="SUPFAM" id="SSF144091">
    <property type="entry name" value="Rhomboid-like"/>
    <property type="match status" value="1"/>
</dbReference>
<dbReference type="InterPro" id="IPR015940">
    <property type="entry name" value="UBA"/>
</dbReference>
<dbReference type="InterPro" id="IPR035952">
    <property type="entry name" value="Rhomboid-like_sf"/>
</dbReference>
<dbReference type="InterPro" id="IPR041928">
    <property type="entry name" value="UBA_UBAC2"/>
</dbReference>
<evidence type="ECO:0000256" key="5">
    <source>
        <dbReference type="SAM" id="Phobius"/>
    </source>
</evidence>
<keyword evidence="7" id="KW-1185">Reference proteome</keyword>
<dbReference type="SMART" id="SM00165">
    <property type="entry name" value="UBA"/>
    <property type="match status" value="1"/>
</dbReference>
<accession>A0ABM4B6N9</accession>
<feature type="transmembrane region" description="Helical" evidence="5">
    <location>
        <begin position="20"/>
        <end position="39"/>
    </location>
</feature>
<sequence length="337" mass="38560">MQVPDTPSPISFAHAPVSRILLITYGVSSATASLLLSKYHSEFTLNWRNVVEQKQVWRIITSQFICDSYFDSICTCVMVYNLLVLERRWGTRKYLTWLLSMWFMSLGLNFILYKLAFNNIDIAPCGLYGPIFALLVFYHKEIPSGSQKNTFGFLFTRKAFTYSLALQICRTKKSLLLAGCGIISGLIYSWNVFKIQQWRLVPESIYSFLYSFYSYFLPSEESLPSKRVFIGATPEIHEDILYDYAVKKQNFTRRYVARDQMHQGYSDVVNPSFSQLFQQRQPAEASNVNPVQTPSEEKIRTLVDMGFSRADVVHALLSSNEDLQAATSILLSSTSSS</sequence>
<reference evidence="8" key="2">
    <citation type="submission" date="2025-08" db="UniProtKB">
        <authorList>
            <consortium name="RefSeq"/>
        </authorList>
    </citation>
    <scope>IDENTIFICATION</scope>
</reference>
<proteinExistence type="predicted"/>
<organism evidence="7 8">
    <name type="scientific">Hydra vulgaris</name>
    <name type="common">Hydra</name>
    <name type="synonym">Hydra attenuata</name>
    <dbReference type="NCBI Taxonomy" id="6087"/>
    <lineage>
        <taxon>Eukaryota</taxon>
        <taxon>Metazoa</taxon>
        <taxon>Cnidaria</taxon>
        <taxon>Hydrozoa</taxon>
        <taxon>Hydroidolina</taxon>
        <taxon>Anthoathecata</taxon>
        <taxon>Aplanulata</taxon>
        <taxon>Hydridae</taxon>
        <taxon>Hydra</taxon>
    </lineage>
</organism>
<dbReference type="PANTHER" id="PTHR43066">
    <property type="entry name" value="RHOMBOID-RELATED PROTEIN"/>
    <property type="match status" value="1"/>
</dbReference>
<feature type="transmembrane region" description="Helical" evidence="5">
    <location>
        <begin position="119"/>
        <end position="138"/>
    </location>
</feature>
<dbReference type="PANTHER" id="PTHR43066:SF21">
    <property type="entry name" value="UBIQUITIN-ASSOCIATED DOMAIN-CONTAINING PROTEIN 2"/>
    <property type="match status" value="1"/>
</dbReference>
<gene>
    <name evidence="8" type="primary">LOC100206945</name>
</gene>
<dbReference type="GeneID" id="100206945"/>
<dbReference type="RefSeq" id="XP_065644515.1">
    <property type="nucleotide sequence ID" value="XM_065788443.1"/>
</dbReference>
<comment type="subcellular location">
    <subcellularLocation>
        <location evidence="1">Membrane</location>
        <topology evidence="1">Multi-pass membrane protein</topology>
    </subcellularLocation>
</comment>
<dbReference type="PROSITE" id="PS50030">
    <property type="entry name" value="UBA"/>
    <property type="match status" value="1"/>
</dbReference>
<dbReference type="Pfam" id="PF00627">
    <property type="entry name" value="UBA"/>
    <property type="match status" value="1"/>
</dbReference>
<feature type="transmembrane region" description="Helical" evidence="5">
    <location>
        <begin position="94"/>
        <end position="113"/>
    </location>
</feature>
<keyword evidence="2 5" id="KW-0812">Transmembrane</keyword>
<evidence type="ECO:0000256" key="1">
    <source>
        <dbReference type="ARBA" id="ARBA00004141"/>
    </source>
</evidence>
<evidence type="ECO:0000256" key="2">
    <source>
        <dbReference type="ARBA" id="ARBA00022692"/>
    </source>
</evidence>
<dbReference type="Gene3D" id="1.10.8.10">
    <property type="entry name" value="DNA helicase RuvA subunit, C-terminal domain"/>
    <property type="match status" value="1"/>
</dbReference>
<keyword evidence="3 5" id="KW-1133">Transmembrane helix</keyword>
<keyword evidence="4 5" id="KW-0472">Membrane</keyword>
<evidence type="ECO:0000313" key="8">
    <source>
        <dbReference type="RefSeq" id="XP_065644515.1"/>
    </source>
</evidence>
<protein>
    <submittedName>
        <fullName evidence="8">Ubiquitin-associated domain-containing protein 2 isoform X2</fullName>
    </submittedName>
</protein>
<dbReference type="Gene3D" id="1.20.1540.10">
    <property type="entry name" value="Rhomboid-like"/>
    <property type="match status" value="1"/>
</dbReference>
<dbReference type="SUPFAM" id="SSF46934">
    <property type="entry name" value="UBA-like"/>
    <property type="match status" value="1"/>
</dbReference>
<dbReference type="Proteomes" id="UP001652625">
    <property type="component" value="Chromosome 01"/>
</dbReference>
<feature type="domain" description="UBA" evidence="6">
    <location>
        <begin position="293"/>
        <end position="333"/>
    </location>
</feature>
<evidence type="ECO:0000313" key="7">
    <source>
        <dbReference type="Proteomes" id="UP001652625"/>
    </source>
</evidence>
<evidence type="ECO:0000256" key="4">
    <source>
        <dbReference type="ARBA" id="ARBA00023136"/>
    </source>
</evidence>
<name>A0ABM4B6N9_HYDVU</name>